<dbReference type="GO" id="GO:0005829">
    <property type="term" value="C:cytosol"/>
    <property type="evidence" value="ECO:0007669"/>
    <property type="project" value="TreeGrafter"/>
</dbReference>
<dbReference type="GO" id="GO:0043161">
    <property type="term" value="P:proteasome-mediated ubiquitin-dependent protein catabolic process"/>
    <property type="evidence" value="ECO:0007669"/>
    <property type="project" value="TreeGrafter"/>
</dbReference>
<name>A0A8D8R2I1_9HEMI</name>
<keyword evidence="3 7" id="KW-0647">Proteasome</keyword>
<evidence type="ECO:0000256" key="2">
    <source>
        <dbReference type="ARBA" id="ARBA00014939"/>
    </source>
</evidence>
<sequence length="326" mass="37596">MASGDIQKNTQALKQELEKPKPDLIKCKSLLDQLKFGLTTLQFLPSSDVQVSKEELILARTILELGVNYSLQVNDIPSFERYMSQLKCYYFPCNSYQVPESPYKNEMLGLNFLYLLSQNRVAEFHMELERIEFDDMVNDVYINHSLQLEQYLMEGNYRKIFLAKEVVPSPRYNAFMDTLISTTRNEIASCIEHAYTTISVGDAAQKLHFDNEKQMLEFAKKNGWIQVGNKFIFIRVEKQSDNLPLALLLNSVSYAREMTQIVKTILSLLHPCSIFISLVGPATQLCVLCQRNDSDCVNHFIFTASLFYLYIPCWTCYSTLCPMPEK</sequence>
<dbReference type="GO" id="GO:0005634">
    <property type="term" value="C:nucleus"/>
    <property type="evidence" value="ECO:0007669"/>
    <property type="project" value="TreeGrafter"/>
</dbReference>
<evidence type="ECO:0000313" key="7">
    <source>
        <dbReference type="EMBL" id="CAG6643089.1"/>
    </source>
</evidence>
<dbReference type="PANTHER" id="PTHR12387">
    <property type="entry name" value="26S PROTEASOME NON-ATPASE REGULATORY SUBUNIT 8"/>
    <property type="match status" value="1"/>
</dbReference>
<dbReference type="PANTHER" id="PTHR12387:SF0">
    <property type="entry name" value="26S PROTEASOME NON-ATPASE REGULATORY SUBUNIT 8"/>
    <property type="match status" value="1"/>
</dbReference>
<evidence type="ECO:0000256" key="4">
    <source>
        <dbReference type="ARBA" id="ARBA00062283"/>
    </source>
</evidence>
<dbReference type="PROSITE" id="PS50250">
    <property type="entry name" value="PCI"/>
    <property type="match status" value="1"/>
</dbReference>
<evidence type="ECO:0000259" key="6">
    <source>
        <dbReference type="PROSITE" id="PS50250"/>
    </source>
</evidence>
<feature type="domain" description="PCI" evidence="6">
    <location>
        <begin position="77"/>
        <end position="250"/>
    </location>
</feature>
<dbReference type="AlphaFoldDB" id="A0A8D8R2I1"/>
<evidence type="ECO:0000256" key="5">
    <source>
        <dbReference type="ARBA" id="ARBA00078986"/>
    </source>
</evidence>
<reference evidence="7" key="1">
    <citation type="submission" date="2021-05" db="EMBL/GenBank/DDBJ databases">
        <authorList>
            <person name="Alioto T."/>
            <person name="Alioto T."/>
            <person name="Gomez Garrido J."/>
        </authorList>
    </citation>
    <scope>NUCLEOTIDE SEQUENCE</scope>
</reference>
<dbReference type="InterPro" id="IPR033464">
    <property type="entry name" value="CSN8_PSD8_EIF3K"/>
</dbReference>
<evidence type="ECO:0000256" key="1">
    <source>
        <dbReference type="ARBA" id="ARBA00009627"/>
    </source>
</evidence>
<proteinExistence type="inferred from homology"/>
<dbReference type="InterPro" id="IPR006746">
    <property type="entry name" value="26S_Psome_Rpn12"/>
</dbReference>
<dbReference type="EMBL" id="HBUF01125476">
    <property type="protein sequence ID" value="CAG6643090.1"/>
    <property type="molecule type" value="Transcribed_RNA"/>
</dbReference>
<protein>
    <recommendedName>
        <fullName evidence="2">26S proteasome non-ATPase regulatory subunit 8</fullName>
    </recommendedName>
    <alternativeName>
        <fullName evidence="5">26S proteasome regulatory subunit RPN12</fullName>
    </alternativeName>
</protein>
<dbReference type="EMBL" id="HBUF01125475">
    <property type="protein sequence ID" value="CAG6643089.1"/>
    <property type="molecule type" value="Transcribed_RNA"/>
</dbReference>
<dbReference type="FunFam" id="1.25.40.990:FF:000001">
    <property type="entry name" value="26S proteasome non-ATPase regulatory subunit"/>
    <property type="match status" value="1"/>
</dbReference>
<evidence type="ECO:0000256" key="3">
    <source>
        <dbReference type="ARBA" id="ARBA00022942"/>
    </source>
</evidence>
<organism evidence="7">
    <name type="scientific">Cacopsylla melanoneura</name>
    <dbReference type="NCBI Taxonomy" id="428564"/>
    <lineage>
        <taxon>Eukaryota</taxon>
        <taxon>Metazoa</taxon>
        <taxon>Ecdysozoa</taxon>
        <taxon>Arthropoda</taxon>
        <taxon>Hexapoda</taxon>
        <taxon>Insecta</taxon>
        <taxon>Pterygota</taxon>
        <taxon>Neoptera</taxon>
        <taxon>Paraneoptera</taxon>
        <taxon>Hemiptera</taxon>
        <taxon>Sternorrhyncha</taxon>
        <taxon>Psylloidea</taxon>
        <taxon>Psyllidae</taxon>
        <taxon>Psyllinae</taxon>
        <taxon>Cacopsylla</taxon>
    </lineage>
</organism>
<dbReference type="GO" id="GO:0008541">
    <property type="term" value="C:proteasome regulatory particle, lid subcomplex"/>
    <property type="evidence" value="ECO:0007669"/>
    <property type="project" value="TreeGrafter"/>
</dbReference>
<dbReference type="InterPro" id="IPR000717">
    <property type="entry name" value="PCI_dom"/>
</dbReference>
<dbReference type="Gene3D" id="1.25.40.990">
    <property type="match status" value="1"/>
</dbReference>
<comment type="subunit">
    <text evidence="4">Component of the 19S proteasome regulatory particle complex. The 26S proteasome consists of a 20S core particle (CP) and two 19S regulatory subunits (RP). The regulatory particle is made of a lid composed of 9 subunits including PSMD8, a base containing 6 ATPases and few additional components. Interacts with DDI2. Interacts with TASOR.</text>
</comment>
<accession>A0A8D8R2I1</accession>
<dbReference type="Pfam" id="PF10075">
    <property type="entry name" value="CSN8_PSD8_EIF3K"/>
    <property type="match status" value="1"/>
</dbReference>
<comment type="similarity">
    <text evidence="1">Belongs to the proteasome subunit S14 family.</text>
</comment>